<name>A0A7F8RB24_LEPWE</name>
<evidence type="ECO:0000256" key="1">
    <source>
        <dbReference type="SAM" id="MobiDB-lite"/>
    </source>
</evidence>
<sequence>MSRRHPPLPRPICRPLPPINIPLRESCARSPEAADPLIPPLHRLRLEESQTSPTAPPIPTTLRSNPPTWGQLKQLSNQAQHLMEGQGVNVTPENMFVAMLAIISCQSLSNY</sequence>
<evidence type="ECO:0000259" key="2">
    <source>
        <dbReference type="Pfam" id="PF15695"/>
    </source>
</evidence>
<protein>
    <submittedName>
        <fullName evidence="4">Endogenous retrovirus group K member 8 Rec protein-like</fullName>
    </submittedName>
</protein>
<dbReference type="InterPro" id="IPR059105">
    <property type="entry name" value="Rec21/ENK19"/>
</dbReference>
<feature type="region of interest" description="Disordered" evidence="1">
    <location>
        <begin position="46"/>
        <end position="71"/>
    </location>
</feature>
<dbReference type="Pfam" id="PF15695">
    <property type="entry name" value="HERV-K_REC"/>
    <property type="match status" value="1"/>
</dbReference>
<dbReference type="KEGG" id="lww:115942966"/>
<feature type="compositionally biased region" description="Polar residues" evidence="1">
    <location>
        <begin position="61"/>
        <end position="71"/>
    </location>
</feature>
<dbReference type="GeneID" id="115942966"/>
<accession>A0A7F8RB24</accession>
<evidence type="ECO:0000313" key="4">
    <source>
        <dbReference type="RefSeq" id="XP_030890386.1"/>
    </source>
</evidence>
<proteinExistence type="predicted"/>
<organism evidence="3 4">
    <name type="scientific">Leptonychotes weddellii</name>
    <name type="common">Weddell seal</name>
    <name type="synonym">Otaria weddellii</name>
    <dbReference type="NCBI Taxonomy" id="9713"/>
    <lineage>
        <taxon>Eukaryota</taxon>
        <taxon>Metazoa</taxon>
        <taxon>Chordata</taxon>
        <taxon>Craniata</taxon>
        <taxon>Vertebrata</taxon>
        <taxon>Euteleostomi</taxon>
        <taxon>Mammalia</taxon>
        <taxon>Eutheria</taxon>
        <taxon>Laurasiatheria</taxon>
        <taxon>Carnivora</taxon>
        <taxon>Caniformia</taxon>
        <taxon>Pinnipedia</taxon>
        <taxon>Phocidae</taxon>
        <taxon>Monachinae</taxon>
        <taxon>Lobodontini</taxon>
        <taxon>Leptonychotes</taxon>
    </lineage>
</organism>
<evidence type="ECO:0000313" key="3">
    <source>
        <dbReference type="Proteomes" id="UP000245341"/>
    </source>
</evidence>
<keyword evidence="3" id="KW-1185">Reference proteome</keyword>
<dbReference type="RefSeq" id="XP_030890386.1">
    <property type="nucleotide sequence ID" value="XM_031034526.1"/>
</dbReference>
<dbReference type="Proteomes" id="UP000245341">
    <property type="component" value="Unplaced"/>
</dbReference>
<dbReference type="AlphaFoldDB" id="A0A7F8RB24"/>
<dbReference type="OrthoDB" id="9808239at2759"/>
<feature type="domain" description="Rec21/ENK19" evidence="2">
    <location>
        <begin position="51"/>
        <end position="105"/>
    </location>
</feature>
<reference evidence="4" key="1">
    <citation type="submission" date="2025-08" db="UniProtKB">
        <authorList>
            <consortium name="RefSeq"/>
        </authorList>
    </citation>
    <scope>IDENTIFICATION</scope>
    <source>
        <tissue evidence="4">Liver</tissue>
    </source>
</reference>
<gene>
    <name evidence="4" type="primary">LOC115942966</name>
</gene>